<dbReference type="GO" id="GO:0000209">
    <property type="term" value="P:protein polyubiquitination"/>
    <property type="evidence" value="ECO:0007669"/>
    <property type="project" value="TreeGrafter"/>
</dbReference>
<dbReference type="Pfam" id="PF01436">
    <property type="entry name" value="NHL"/>
    <property type="match status" value="2"/>
</dbReference>
<dbReference type="PANTHER" id="PTHR24104:SF25">
    <property type="entry name" value="PROTEIN LIN-41"/>
    <property type="match status" value="1"/>
</dbReference>
<evidence type="ECO:0000313" key="3">
    <source>
        <dbReference type="Proteomes" id="UP000663864"/>
    </source>
</evidence>
<dbReference type="SUPFAM" id="SSF63829">
    <property type="entry name" value="Calcium-dependent phosphotriesterase"/>
    <property type="match status" value="2"/>
</dbReference>
<dbReference type="AlphaFoldDB" id="A0A815HCU3"/>
<protein>
    <submittedName>
        <fullName evidence="2">Uncharacterized protein</fullName>
    </submittedName>
</protein>
<evidence type="ECO:0000256" key="1">
    <source>
        <dbReference type="ARBA" id="ARBA00022737"/>
    </source>
</evidence>
<evidence type="ECO:0000313" key="2">
    <source>
        <dbReference type="EMBL" id="CAF1350618.1"/>
    </source>
</evidence>
<dbReference type="Gene3D" id="2.120.10.30">
    <property type="entry name" value="TolB, C-terminal domain"/>
    <property type="match status" value="5"/>
</dbReference>
<accession>A0A815HCU3</accession>
<feature type="non-terminal residue" evidence="2">
    <location>
        <position position="1"/>
    </location>
</feature>
<dbReference type="SUPFAM" id="SSF101898">
    <property type="entry name" value="NHL repeat"/>
    <property type="match status" value="3"/>
</dbReference>
<sequence>MLKIHPLRGSSIDIHPNARWLQHGITVAGGNGQGDGINQLLNPYGLYVADDQTVYVADPPNHRIVEWKWGATSGQVVAGGNDEGSGTHQLNNPYDVIVDKETDSLVICDSANERVVRWPRRNGTSGETIISNSDCWSLTMDENGYLYVVDFEKYEVRRYRRGESEGKVVAGGNGYGYDLNQLSFPQYVFVDRDHSVYVSEQHGHRVMKWMEGAKEGIVVAGGQGVGDGLTQLSHPQGVVVDQLGTVYVVDLASGSVKRWPKGATHGNIIVGGNVHPLRGSSIDIHPNARWQQNGTTVAGGNGQGNGINQLSSPYGLYVDDDQTVYVADTAKHRIMEWKWGATSGQVVAGGNDEGSGTHQLNNPYDVIVDKETDSLVICDSFNKRVVRWPRRNGTSGETIISNSDCSSLTMDENGCLYVVNSEKLEVRRYRRGESQGIVVAGGNGYGDDLNQFYLPQYVFIDRDHSVYVSDYHNHRVKKWMEGAKQGIVVAGGQGVEDGLTQLAYPQGVVVDQLGAVYVVEQMRATIRRCPKGATQGSVIVGGNSSGEQSNQLSFITVHPLRGSSIDIHPNARWQQNGITVAGGNGEGNGINQLLNPYGLYVDDDQTVYVADSANHRIMEWKWGATSGQVAAGGNDEGSGTHQLSGPRDVIVDKETDSLVICDSFNKRVVRWPRRNGTSGETIISNSGCSSLTMDENGCLYVVNNEKDEVRRYRRGESQGIVVAGGNGYGDDLNQFDLPQYVFVDRDHSVYVSDYHNHRVMKWMEGAKQGIVVAGGQGQGHDLTQLTYPRGVVVDQLGAVYVVDQGSRSIKRWPKGATQGSVIVDGSGSEEQSNQFIHPLRGSSIDIHPNARWQQNGIIVAGGNGEGNGINQLLYPYGLYVDDDQTVYVADTTNHRIMEWKWGATSGQVVAGGNGKGSETHQLNNPWDVIIDKETDSLVICDSENKRVVRWPRRNGTIGETIISNSVCLSLTMDENGYLYVVDGGKAEVRRYQRGESQGIVVAGGNGDGYNFNQLFFPQYVFVDRDHSVYVSDHNNHRVMKWMEGAKQGIVVAGGQGAGDGLTQLAYPRGVVVDQLGTVYVADQGSASIKRWPKGATQGSVIVGGEQSNQLSFPK</sequence>
<organism evidence="2 3">
    <name type="scientific">Rotaria sordida</name>
    <dbReference type="NCBI Taxonomy" id="392033"/>
    <lineage>
        <taxon>Eukaryota</taxon>
        <taxon>Metazoa</taxon>
        <taxon>Spiralia</taxon>
        <taxon>Gnathifera</taxon>
        <taxon>Rotifera</taxon>
        <taxon>Eurotatoria</taxon>
        <taxon>Bdelloidea</taxon>
        <taxon>Philodinida</taxon>
        <taxon>Philodinidae</taxon>
        <taxon>Rotaria</taxon>
    </lineage>
</organism>
<dbReference type="Proteomes" id="UP000663864">
    <property type="component" value="Unassembled WGS sequence"/>
</dbReference>
<dbReference type="CDD" id="cd05819">
    <property type="entry name" value="NHL"/>
    <property type="match status" value="4"/>
</dbReference>
<comment type="caution">
    <text evidence="2">The sequence shown here is derived from an EMBL/GenBank/DDBJ whole genome shotgun (WGS) entry which is preliminary data.</text>
</comment>
<dbReference type="InterPro" id="IPR011042">
    <property type="entry name" value="6-blade_b-propeller_TolB-like"/>
</dbReference>
<name>A0A815HCU3_9BILA</name>
<dbReference type="EMBL" id="CAJNOT010002893">
    <property type="protein sequence ID" value="CAF1350618.1"/>
    <property type="molecule type" value="Genomic_DNA"/>
</dbReference>
<dbReference type="InterPro" id="IPR001258">
    <property type="entry name" value="NHL_repeat"/>
</dbReference>
<dbReference type="GO" id="GO:0008270">
    <property type="term" value="F:zinc ion binding"/>
    <property type="evidence" value="ECO:0007669"/>
    <property type="project" value="UniProtKB-KW"/>
</dbReference>
<keyword evidence="1" id="KW-0677">Repeat</keyword>
<dbReference type="GO" id="GO:0061630">
    <property type="term" value="F:ubiquitin protein ligase activity"/>
    <property type="evidence" value="ECO:0007669"/>
    <property type="project" value="TreeGrafter"/>
</dbReference>
<reference evidence="2" key="1">
    <citation type="submission" date="2021-02" db="EMBL/GenBank/DDBJ databases">
        <authorList>
            <person name="Nowell W R."/>
        </authorList>
    </citation>
    <scope>NUCLEOTIDE SEQUENCE</scope>
</reference>
<dbReference type="GO" id="GO:0043161">
    <property type="term" value="P:proteasome-mediated ubiquitin-dependent protein catabolic process"/>
    <property type="evidence" value="ECO:0007669"/>
    <property type="project" value="TreeGrafter"/>
</dbReference>
<dbReference type="PANTHER" id="PTHR24104">
    <property type="entry name" value="E3 UBIQUITIN-PROTEIN LIGASE NHLRC1-RELATED"/>
    <property type="match status" value="1"/>
</dbReference>
<dbReference type="InterPro" id="IPR050952">
    <property type="entry name" value="TRIM-NHL_E3_ligases"/>
</dbReference>
<gene>
    <name evidence="2" type="ORF">ZHD862_LOCUS30541</name>
</gene>
<proteinExistence type="predicted"/>